<evidence type="ECO:0000256" key="4">
    <source>
        <dbReference type="ARBA" id="ARBA00022741"/>
    </source>
</evidence>
<keyword evidence="5" id="KW-0460">Magnesium</keyword>
<keyword evidence="6" id="KW-0342">GTP-binding</keyword>
<dbReference type="InterPro" id="IPR013482">
    <property type="entry name" value="Molybde_CF_guanTrfase"/>
</dbReference>
<dbReference type="KEGG" id="tcm:HL41_06200"/>
<dbReference type="GO" id="GO:0005525">
    <property type="term" value="F:GTP binding"/>
    <property type="evidence" value="ECO:0007669"/>
    <property type="project" value="UniProtKB-KW"/>
</dbReference>
<proteinExistence type="predicted"/>
<evidence type="ECO:0000313" key="9">
    <source>
        <dbReference type="EMBL" id="AIH04352.1"/>
    </source>
</evidence>
<dbReference type="Gene3D" id="3.90.550.10">
    <property type="entry name" value="Spore Coat Polysaccharide Biosynthesis Protein SpsA, Chain A"/>
    <property type="match status" value="1"/>
</dbReference>
<evidence type="ECO:0000256" key="5">
    <source>
        <dbReference type="ARBA" id="ARBA00022842"/>
    </source>
</evidence>
<evidence type="ECO:0000256" key="3">
    <source>
        <dbReference type="ARBA" id="ARBA00022723"/>
    </source>
</evidence>
<dbReference type="GO" id="GO:0016779">
    <property type="term" value="F:nucleotidyltransferase activity"/>
    <property type="evidence" value="ECO:0007669"/>
    <property type="project" value="TreeGrafter"/>
</dbReference>
<dbReference type="OrthoDB" id="9788394at2"/>
<dbReference type="GO" id="GO:0046872">
    <property type="term" value="F:metal ion binding"/>
    <property type="evidence" value="ECO:0007669"/>
    <property type="project" value="UniProtKB-KW"/>
</dbReference>
<dbReference type="Pfam" id="PF12804">
    <property type="entry name" value="NTP_transf_3"/>
    <property type="match status" value="1"/>
</dbReference>
<reference evidence="9 10" key="1">
    <citation type="journal article" date="2015" name="Genome Announc.">
        <title>Genome Sequence of a Sulfate-Reducing Thermophilic Bacterium, Thermodesulfobacterium commune DSM 2178T (Phylum Thermodesulfobacteria).</title>
        <authorList>
            <person name="Bhatnagar S."/>
            <person name="Badger J.H."/>
            <person name="Madupu R."/>
            <person name="Khouri H.M."/>
            <person name="O'Connor E.M."/>
            <person name="Robb F.T."/>
            <person name="Ward N.L."/>
            <person name="Eisen J.A."/>
        </authorList>
    </citation>
    <scope>NUCLEOTIDE SEQUENCE [LARGE SCALE GENOMIC DNA]</scope>
    <source>
        <strain evidence="9 10">DSM 2178</strain>
    </source>
</reference>
<accession>A0A075X045</accession>
<evidence type="ECO:0000256" key="6">
    <source>
        <dbReference type="ARBA" id="ARBA00023134"/>
    </source>
</evidence>
<keyword evidence="10" id="KW-1185">Reference proteome</keyword>
<dbReference type="InterPro" id="IPR025877">
    <property type="entry name" value="MobA-like_NTP_Trfase"/>
</dbReference>
<dbReference type="EMBL" id="CP008796">
    <property type="protein sequence ID" value="AIH04352.1"/>
    <property type="molecule type" value="Genomic_DNA"/>
</dbReference>
<name>A0A075X045_9BACT</name>
<dbReference type="AlphaFoldDB" id="A0A075X045"/>
<organism evidence="9 10">
    <name type="scientific">Thermodesulfobacterium commune DSM 2178</name>
    <dbReference type="NCBI Taxonomy" id="289377"/>
    <lineage>
        <taxon>Bacteria</taxon>
        <taxon>Pseudomonadati</taxon>
        <taxon>Thermodesulfobacteriota</taxon>
        <taxon>Thermodesulfobacteria</taxon>
        <taxon>Thermodesulfobacteriales</taxon>
        <taxon>Thermodesulfobacteriaceae</taxon>
        <taxon>Thermodesulfobacterium</taxon>
    </lineage>
</organism>
<protein>
    <recommendedName>
        <fullName evidence="8">MobA-like NTP transferase domain-containing protein</fullName>
    </recommendedName>
</protein>
<dbReference type="RefSeq" id="WP_038060132.1">
    <property type="nucleotide sequence ID" value="NZ_CP008796.1"/>
</dbReference>
<dbReference type="PANTHER" id="PTHR19136">
    <property type="entry name" value="MOLYBDENUM COFACTOR GUANYLYLTRANSFERASE"/>
    <property type="match status" value="1"/>
</dbReference>
<feature type="domain" description="MobA-like NTP transferase" evidence="8">
    <location>
        <begin position="3"/>
        <end position="153"/>
    </location>
</feature>
<evidence type="ECO:0000313" key="10">
    <source>
        <dbReference type="Proteomes" id="UP000028481"/>
    </source>
</evidence>
<sequence length="210" mass="24135">MKVVVLAGGKGERIGGDKPLKTFLGKPLAYWVFNIAKKINLPVYFSVKNTDQAQKIAEVLQRLNVPLQTIDFILDKHPELEGPISGIWSVVSKFKNEAILFLAIDQPLVEPEFLNWLISLSEVFCHSFVILSKGEDKIKPFPGIYPGWLNEEIEIFIKISPKYSLFRLFNYLIDKGRVLTLEDSYINPRNFLNLNTLEDIKEAEKCFYLR</sequence>
<dbReference type="eggNOG" id="COG0746">
    <property type="taxonomic scope" value="Bacteria"/>
</dbReference>
<dbReference type="InterPro" id="IPR029044">
    <property type="entry name" value="Nucleotide-diphossugar_trans"/>
</dbReference>
<evidence type="ECO:0000256" key="2">
    <source>
        <dbReference type="ARBA" id="ARBA00022679"/>
    </source>
</evidence>
<dbReference type="CDD" id="cd02503">
    <property type="entry name" value="MobA"/>
    <property type="match status" value="1"/>
</dbReference>
<gene>
    <name evidence="9" type="ORF">HL41_06200</name>
</gene>
<dbReference type="Proteomes" id="UP000028481">
    <property type="component" value="Chromosome"/>
</dbReference>
<dbReference type="PaxDb" id="289377-HL41_06200"/>
<dbReference type="PANTHER" id="PTHR19136:SF81">
    <property type="entry name" value="MOLYBDENUM COFACTOR GUANYLYLTRANSFERASE"/>
    <property type="match status" value="1"/>
</dbReference>
<evidence type="ECO:0000256" key="7">
    <source>
        <dbReference type="ARBA" id="ARBA00023150"/>
    </source>
</evidence>
<keyword evidence="7" id="KW-0501">Molybdenum cofactor biosynthesis</keyword>
<dbReference type="STRING" id="289377.HL41_06200"/>
<dbReference type="SUPFAM" id="SSF53448">
    <property type="entry name" value="Nucleotide-diphospho-sugar transferases"/>
    <property type="match status" value="1"/>
</dbReference>
<evidence type="ECO:0000259" key="8">
    <source>
        <dbReference type="Pfam" id="PF12804"/>
    </source>
</evidence>
<keyword evidence="1" id="KW-0963">Cytoplasm</keyword>
<evidence type="ECO:0000256" key="1">
    <source>
        <dbReference type="ARBA" id="ARBA00022490"/>
    </source>
</evidence>
<keyword evidence="3" id="KW-0479">Metal-binding</keyword>
<dbReference type="HOGENOM" id="CLU_055597_2_2_0"/>
<keyword evidence="4" id="KW-0547">Nucleotide-binding</keyword>
<keyword evidence="2" id="KW-0808">Transferase</keyword>
<dbReference type="GO" id="GO:0006777">
    <property type="term" value="P:Mo-molybdopterin cofactor biosynthetic process"/>
    <property type="evidence" value="ECO:0007669"/>
    <property type="project" value="UniProtKB-KW"/>
</dbReference>